<evidence type="ECO:0000256" key="1">
    <source>
        <dbReference type="ARBA" id="ARBA00000085"/>
    </source>
</evidence>
<dbReference type="CDD" id="cd00130">
    <property type="entry name" value="PAS"/>
    <property type="match status" value="2"/>
</dbReference>
<dbReference type="InterPro" id="IPR004358">
    <property type="entry name" value="Sig_transdc_His_kin-like_C"/>
</dbReference>
<dbReference type="SUPFAM" id="SSF47384">
    <property type="entry name" value="Homodimeric domain of signal transducing histidine kinase"/>
    <property type="match status" value="1"/>
</dbReference>
<dbReference type="GO" id="GO:0000155">
    <property type="term" value="F:phosphorelay sensor kinase activity"/>
    <property type="evidence" value="ECO:0007669"/>
    <property type="project" value="InterPro"/>
</dbReference>
<dbReference type="SUPFAM" id="SSF55874">
    <property type="entry name" value="ATPase domain of HSP90 chaperone/DNA topoisomerase II/histidine kinase"/>
    <property type="match status" value="1"/>
</dbReference>
<dbReference type="InterPro" id="IPR003594">
    <property type="entry name" value="HATPase_dom"/>
</dbReference>
<comment type="caution">
    <text evidence="7">Lacks conserved residue(s) required for the propagation of feature annotation.</text>
</comment>
<dbReference type="PRINTS" id="PR00344">
    <property type="entry name" value="BCTRLSENSOR"/>
</dbReference>
<feature type="domain" description="Histidine kinase" evidence="8">
    <location>
        <begin position="542"/>
        <end position="734"/>
    </location>
</feature>
<dbReference type="SMART" id="SM00387">
    <property type="entry name" value="HATPase_c"/>
    <property type="match status" value="1"/>
</dbReference>
<name>A0A6B0VKI5_9EURY</name>
<dbReference type="RefSeq" id="WP_160063648.1">
    <property type="nucleotide sequence ID" value="NZ_WUYX01000022.1"/>
</dbReference>
<dbReference type="Gene3D" id="3.40.50.2300">
    <property type="match status" value="1"/>
</dbReference>
<feature type="domain" description="PAC" evidence="11">
    <location>
        <begin position="323"/>
        <end position="377"/>
    </location>
</feature>
<keyword evidence="13" id="KW-1185">Reference proteome</keyword>
<dbReference type="SMART" id="SM00065">
    <property type="entry name" value="GAF"/>
    <property type="match status" value="1"/>
</dbReference>
<keyword evidence="4" id="KW-0808">Transferase</keyword>
<dbReference type="InterPro" id="IPR001789">
    <property type="entry name" value="Sig_transdc_resp-reg_receiver"/>
</dbReference>
<sequence>MTKQVLVVEGQVVTDDSLHTLFSRHPQEIDDIETISATSLAEATTILETASVDCILSRQNLPKETGVDLLETVRQENPDVPFFLFVEGDLGTIAGDAIAADVTDYFPLAEIYSKSTIARIGDEITAHRGDESVVELLDSAPHAILVYDQARTAITAVNTTACEYWGYTKTEFQQHSLESLTAETQPPSETPVNTLLEEAHNESSQGVDWRCKTKDGTQFWTELNIQPIQFKGKRHLVLHARDTTAEKERQERLESFRKAVEHAGHSIYITDTDAEITYVNESFEDVTGYTRSEAVGKTPRLLKSGEHGYAYYQQLWRTILDGDTWQNEIINQRKDGTRYVVNQTIAPITDEHGTISRFVAVNVEVTERKRKENQLKQLYQAATEWIEADTRVEACSHVSDNLTQLLDFDLHGVYLYDEGSNALESVTVSDRSKDAISTHPTFGPGDGIAWAVYESGVPQQYDDVRTAEAVYNPETVIRSEIILPLGDHGIILIGSKTPGAFDDDDELLAKVVSSILTAVLDRIGREQQLEEQNSRLEEFASVVSHDLRNPLNVANGHLELAQETGDLDHLDEIALSHQRMEEIIEDLLWLAQEGREIQNTRPIALESVAENAWSYVETADASLEIACEQTIEADPDRLQQLFENLFRNAIEHGGDDVTVTVGLLDDGTGFYVEDTGNGIPPDERTDVFDSGYTTLAESTGYGLSIVETIVDGHGWCIDLTASEEGGARFEIEIE</sequence>
<dbReference type="Gene3D" id="3.30.565.10">
    <property type="entry name" value="Histidine kinase-like ATPase, C-terminal domain"/>
    <property type="match status" value="1"/>
</dbReference>
<dbReference type="InterPro" id="IPR005467">
    <property type="entry name" value="His_kinase_dom"/>
</dbReference>
<organism evidence="12 13">
    <name type="scientific">Natronorubrum halalkaliphilum</name>
    <dbReference type="NCBI Taxonomy" id="2691917"/>
    <lineage>
        <taxon>Archaea</taxon>
        <taxon>Methanobacteriati</taxon>
        <taxon>Methanobacteriota</taxon>
        <taxon>Stenosarchaea group</taxon>
        <taxon>Halobacteria</taxon>
        <taxon>Halobacteriales</taxon>
        <taxon>Natrialbaceae</taxon>
        <taxon>Natronorubrum</taxon>
    </lineage>
</organism>
<dbReference type="InterPro" id="IPR003661">
    <property type="entry name" value="HisK_dim/P_dom"/>
</dbReference>
<dbReference type="CDD" id="cd00156">
    <property type="entry name" value="REC"/>
    <property type="match status" value="1"/>
</dbReference>
<dbReference type="PROSITE" id="PS50112">
    <property type="entry name" value="PAS"/>
    <property type="match status" value="2"/>
</dbReference>
<keyword evidence="6" id="KW-0902">Two-component regulatory system</keyword>
<evidence type="ECO:0000259" key="9">
    <source>
        <dbReference type="PROSITE" id="PS50110"/>
    </source>
</evidence>
<dbReference type="SUPFAM" id="SSF52172">
    <property type="entry name" value="CheY-like"/>
    <property type="match status" value="1"/>
</dbReference>
<reference evidence="12 13" key="1">
    <citation type="submission" date="2020-01" db="EMBL/GenBank/DDBJ databases">
        <title>Natronorubrum sp. JWXQ-INN 674 isolated from Inner Mongolia Autonomous Region of China.</title>
        <authorList>
            <person name="Xue Q."/>
        </authorList>
    </citation>
    <scope>NUCLEOTIDE SEQUENCE [LARGE SCALE GENOMIC DNA]</scope>
    <source>
        <strain evidence="12 13">JWXQ-INN-674</strain>
    </source>
</reference>
<dbReference type="InterPro" id="IPR050736">
    <property type="entry name" value="Sensor_HK_Regulatory"/>
</dbReference>
<dbReference type="Pfam" id="PF13185">
    <property type="entry name" value="GAF_2"/>
    <property type="match status" value="1"/>
</dbReference>
<evidence type="ECO:0000256" key="6">
    <source>
        <dbReference type="ARBA" id="ARBA00023012"/>
    </source>
</evidence>
<gene>
    <name evidence="12" type="ORF">GS429_05960</name>
</gene>
<dbReference type="InterPro" id="IPR001610">
    <property type="entry name" value="PAC"/>
</dbReference>
<evidence type="ECO:0000256" key="2">
    <source>
        <dbReference type="ARBA" id="ARBA00012438"/>
    </source>
</evidence>
<dbReference type="SUPFAM" id="SSF55785">
    <property type="entry name" value="PYP-like sensor domain (PAS domain)"/>
    <property type="match status" value="2"/>
</dbReference>
<dbReference type="SMART" id="SM00086">
    <property type="entry name" value="PAC"/>
    <property type="match status" value="2"/>
</dbReference>
<evidence type="ECO:0000256" key="7">
    <source>
        <dbReference type="PROSITE-ProRule" id="PRU00169"/>
    </source>
</evidence>
<dbReference type="SMART" id="SM00388">
    <property type="entry name" value="HisKA"/>
    <property type="match status" value="1"/>
</dbReference>
<dbReference type="PANTHER" id="PTHR43711:SF1">
    <property type="entry name" value="HISTIDINE KINASE 1"/>
    <property type="match status" value="1"/>
</dbReference>
<evidence type="ECO:0000259" key="11">
    <source>
        <dbReference type="PROSITE" id="PS50113"/>
    </source>
</evidence>
<dbReference type="SUPFAM" id="SSF55781">
    <property type="entry name" value="GAF domain-like"/>
    <property type="match status" value="1"/>
</dbReference>
<dbReference type="EMBL" id="WUYX01000022">
    <property type="protein sequence ID" value="MXV61617.1"/>
    <property type="molecule type" value="Genomic_DNA"/>
</dbReference>
<dbReference type="InterPro" id="IPR000700">
    <property type="entry name" value="PAS-assoc_C"/>
</dbReference>
<feature type="domain" description="PAS" evidence="10">
    <location>
        <begin position="252"/>
        <end position="298"/>
    </location>
</feature>
<dbReference type="InterPro" id="IPR011006">
    <property type="entry name" value="CheY-like_superfamily"/>
</dbReference>
<dbReference type="Pfam" id="PF13426">
    <property type="entry name" value="PAS_9"/>
    <property type="match status" value="2"/>
</dbReference>
<feature type="domain" description="PAS" evidence="10">
    <location>
        <begin position="129"/>
        <end position="203"/>
    </location>
</feature>
<dbReference type="Pfam" id="PF00512">
    <property type="entry name" value="HisKA"/>
    <property type="match status" value="1"/>
</dbReference>
<dbReference type="SMART" id="SM00091">
    <property type="entry name" value="PAS"/>
    <property type="match status" value="2"/>
</dbReference>
<evidence type="ECO:0000256" key="5">
    <source>
        <dbReference type="ARBA" id="ARBA00022777"/>
    </source>
</evidence>
<dbReference type="PROSITE" id="PS50113">
    <property type="entry name" value="PAC"/>
    <property type="match status" value="2"/>
</dbReference>
<evidence type="ECO:0000259" key="8">
    <source>
        <dbReference type="PROSITE" id="PS50109"/>
    </source>
</evidence>
<keyword evidence="5" id="KW-0418">Kinase</keyword>
<evidence type="ECO:0000256" key="3">
    <source>
        <dbReference type="ARBA" id="ARBA00022553"/>
    </source>
</evidence>
<dbReference type="PROSITE" id="PS50110">
    <property type="entry name" value="RESPONSE_REGULATORY"/>
    <property type="match status" value="1"/>
</dbReference>
<dbReference type="Gene3D" id="3.30.450.20">
    <property type="entry name" value="PAS domain"/>
    <property type="match status" value="2"/>
</dbReference>
<proteinExistence type="predicted"/>
<dbReference type="InterPro" id="IPR035965">
    <property type="entry name" value="PAS-like_dom_sf"/>
</dbReference>
<dbReference type="Gene3D" id="3.30.450.40">
    <property type="match status" value="1"/>
</dbReference>
<dbReference type="InterPro" id="IPR000014">
    <property type="entry name" value="PAS"/>
</dbReference>
<dbReference type="OrthoDB" id="163817at2157"/>
<dbReference type="AlphaFoldDB" id="A0A6B0VKI5"/>
<dbReference type="PROSITE" id="PS50109">
    <property type="entry name" value="HIS_KIN"/>
    <property type="match status" value="1"/>
</dbReference>
<accession>A0A6B0VKI5</accession>
<evidence type="ECO:0000313" key="12">
    <source>
        <dbReference type="EMBL" id="MXV61617.1"/>
    </source>
</evidence>
<dbReference type="PANTHER" id="PTHR43711">
    <property type="entry name" value="TWO-COMPONENT HISTIDINE KINASE"/>
    <property type="match status" value="1"/>
</dbReference>
<keyword evidence="3" id="KW-0597">Phosphoprotein</keyword>
<evidence type="ECO:0000313" key="13">
    <source>
        <dbReference type="Proteomes" id="UP000434101"/>
    </source>
</evidence>
<feature type="domain" description="Response regulatory" evidence="9">
    <location>
        <begin position="4"/>
        <end position="123"/>
    </location>
</feature>
<dbReference type="InterPro" id="IPR036890">
    <property type="entry name" value="HATPase_C_sf"/>
</dbReference>
<dbReference type="EC" id="2.7.13.3" evidence="2"/>
<dbReference type="Proteomes" id="UP000434101">
    <property type="component" value="Unassembled WGS sequence"/>
</dbReference>
<dbReference type="InterPro" id="IPR036097">
    <property type="entry name" value="HisK_dim/P_sf"/>
</dbReference>
<dbReference type="InterPro" id="IPR003018">
    <property type="entry name" value="GAF"/>
</dbReference>
<dbReference type="Pfam" id="PF02518">
    <property type="entry name" value="HATPase_c"/>
    <property type="match status" value="1"/>
</dbReference>
<feature type="domain" description="PAC" evidence="11">
    <location>
        <begin position="205"/>
        <end position="255"/>
    </location>
</feature>
<dbReference type="Gene3D" id="1.10.287.130">
    <property type="match status" value="1"/>
</dbReference>
<dbReference type="CDD" id="cd00082">
    <property type="entry name" value="HisKA"/>
    <property type="match status" value="1"/>
</dbReference>
<dbReference type="InterPro" id="IPR029016">
    <property type="entry name" value="GAF-like_dom_sf"/>
</dbReference>
<comment type="caution">
    <text evidence="12">The sequence shown here is derived from an EMBL/GenBank/DDBJ whole genome shotgun (WGS) entry which is preliminary data.</text>
</comment>
<comment type="catalytic activity">
    <reaction evidence="1">
        <text>ATP + protein L-histidine = ADP + protein N-phospho-L-histidine.</text>
        <dbReference type="EC" id="2.7.13.3"/>
    </reaction>
</comment>
<evidence type="ECO:0000259" key="10">
    <source>
        <dbReference type="PROSITE" id="PS50112"/>
    </source>
</evidence>
<evidence type="ECO:0000256" key="4">
    <source>
        <dbReference type="ARBA" id="ARBA00022679"/>
    </source>
</evidence>
<protein>
    <recommendedName>
        <fullName evidence="2">histidine kinase</fullName>
        <ecNumber evidence="2">2.7.13.3</ecNumber>
    </recommendedName>
</protein>
<dbReference type="NCBIfam" id="TIGR00229">
    <property type="entry name" value="sensory_box"/>
    <property type="match status" value="2"/>
</dbReference>